<evidence type="ECO:0000256" key="2">
    <source>
        <dbReference type="ARBA" id="ARBA00022525"/>
    </source>
</evidence>
<dbReference type="SMART" id="SM00034">
    <property type="entry name" value="CLECT"/>
    <property type="match status" value="1"/>
</dbReference>
<evidence type="ECO:0000313" key="9">
    <source>
        <dbReference type="EMBL" id="WAQ98027.1"/>
    </source>
</evidence>
<dbReference type="InterPro" id="IPR016186">
    <property type="entry name" value="C-type_lectin-like/link_sf"/>
</dbReference>
<comment type="subcellular location">
    <subcellularLocation>
        <location evidence="1">Secreted</location>
    </subcellularLocation>
</comment>
<dbReference type="Proteomes" id="UP001164746">
    <property type="component" value="Chromosome 3"/>
</dbReference>
<dbReference type="InterPro" id="IPR018378">
    <property type="entry name" value="C-type_lectin_CS"/>
</dbReference>
<evidence type="ECO:0000256" key="3">
    <source>
        <dbReference type="ARBA" id="ARBA00022729"/>
    </source>
</evidence>
<protein>
    <submittedName>
        <fullName evidence="9">CLC4M-like protein</fullName>
    </submittedName>
</protein>
<accession>A0ABY7DMS8</accession>
<evidence type="ECO:0000313" key="10">
    <source>
        <dbReference type="Proteomes" id="UP001164746"/>
    </source>
</evidence>
<keyword evidence="10" id="KW-1185">Reference proteome</keyword>
<sequence length="447" mass="52234">MKAHGSGHETSETITDLNTFWGTNEPNGGERENCMHLYKTVHGDLDPHDKQLGAQNKLENEDRNSHRTQSQLSCSGLIFLRLRVTMMYVLVNLSLCSRLGRLEKRLYLLESRIALDSFEFRQELEETKAVFNKTMDFINQNIENINSIISDKDCRSMYNKHDDFIKYRRILESGFRQLKLSVNLQLENHSKNIKHILEKINKLDARTSNIDENCRTGMDKYEELSKEIRDLEIRTQTKLSAQETSINEIRTQINEMESDDLKTIQTALHSIHAVISEKQDNTSVTKPMRKVFDETISLFLTLTLGAEVKCKHYEFKFKCYLIMTGEEPWEESKRKCNALKIRGHLPTVENDIEQEYLQTLSRNYFSLADYGVWLDGNDKDNEGTWVWSETSETITDLNTFWGTNEPNGGERENCMHLFKSKDYKWNDISCNRNMSFICVIDMSFIYK</sequence>
<dbReference type="EMBL" id="CP111014">
    <property type="protein sequence ID" value="WAQ98027.1"/>
    <property type="molecule type" value="Genomic_DNA"/>
</dbReference>
<evidence type="ECO:0000256" key="6">
    <source>
        <dbReference type="SAM" id="Coils"/>
    </source>
</evidence>
<reference evidence="9" key="1">
    <citation type="submission" date="2022-11" db="EMBL/GenBank/DDBJ databases">
        <title>Centuries of genome instability and evolution in soft-shell clam transmissible cancer (bioRxiv).</title>
        <authorList>
            <person name="Hart S.F.M."/>
            <person name="Yonemitsu M.A."/>
            <person name="Giersch R.M."/>
            <person name="Beal B.F."/>
            <person name="Arriagada G."/>
            <person name="Davis B.W."/>
            <person name="Ostrander E.A."/>
            <person name="Goff S.P."/>
            <person name="Metzger M.J."/>
        </authorList>
    </citation>
    <scope>NUCLEOTIDE SEQUENCE</scope>
    <source>
        <strain evidence="9">MELC-2E11</strain>
        <tissue evidence="9">Siphon/mantle</tissue>
    </source>
</reference>
<dbReference type="PROSITE" id="PS50041">
    <property type="entry name" value="C_TYPE_LECTIN_2"/>
    <property type="match status" value="1"/>
</dbReference>
<dbReference type="InterPro" id="IPR016187">
    <property type="entry name" value="CTDL_fold"/>
</dbReference>
<dbReference type="InterPro" id="IPR001304">
    <property type="entry name" value="C-type_lectin-like"/>
</dbReference>
<feature type="compositionally biased region" description="Polar residues" evidence="7">
    <location>
        <begin position="12"/>
        <end position="22"/>
    </location>
</feature>
<dbReference type="PROSITE" id="PS00615">
    <property type="entry name" value="C_TYPE_LECTIN_1"/>
    <property type="match status" value="1"/>
</dbReference>
<dbReference type="PANTHER" id="PTHR22799:SF1">
    <property type="entry name" value="C-TYPE LECTIN DOMAIN FAMILY 11 MEMBER A"/>
    <property type="match status" value="1"/>
</dbReference>
<proteinExistence type="predicted"/>
<dbReference type="SUPFAM" id="SSF56436">
    <property type="entry name" value="C-type lectin-like"/>
    <property type="match status" value="1"/>
</dbReference>
<keyword evidence="5" id="KW-1015">Disulfide bond</keyword>
<feature type="compositionally biased region" description="Basic and acidic residues" evidence="7">
    <location>
        <begin position="1"/>
        <end position="11"/>
    </location>
</feature>
<dbReference type="PANTHER" id="PTHR22799">
    <property type="entry name" value="TETRANECTIN-RELATED"/>
    <property type="match status" value="1"/>
</dbReference>
<feature type="region of interest" description="Disordered" evidence="7">
    <location>
        <begin position="1"/>
        <end position="22"/>
    </location>
</feature>
<evidence type="ECO:0000256" key="5">
    <source>
        <dbReference type="ARBA" id="ARBA00023157"/>
    </source>
</evidence>
<keyword evidence="3" id="KW-0732">Signal</keyword>
<gene>
    <name evidence="9" type="ORF">MAR_022400</name>
</gene>
<feature type="domain" description="C-type lectin" evidence="8">
    <location>
        <begin position="315"/>
        <end position="439"/>
    </location>
</feature>
<dbReference type="Pfam" id="PF00059">
    <property type="entry name" value="Lectin_C"/>
    <property type="match status" value="1"/>
</dbReference>
<keyword evidence="4" id="KW-0430">Lectin</keyword>
<evidence type="ECO:0000256" key="7">
    <source>
        <dbReference type="SAM" id="MobiDB-lite"/>
    </source>
</evidence>
<evidence type="ECO:0000256" key="1">
    <source>
        <dbReference type="ARBA" id="ARBA00004613"/>
    </source>
</evidence>
<keyword evidence="2" id="KW-0964">Secreted</keyword>
<evidence type="ECO:0000259" key="8">
    <source>
        <dbReference type="PROSITE" id="PS50041"/>
    </source>
</evidence>
<dbReference type="Gene3D" id="3.10.100.10">
    <property type="entry name" value="Mannose-Binding Protein A, subunit A"/>
    <property type="match status" value="1"/>
</dbReference>
<name>A0ABY7DMS8_MYAAR</name>
<dbReference type="CDD" id="cd00037">
    <property type="entry name" value="CLECT"/>
    <property type="match status" value="1"/>
</dbReference>
<keyword evidence="6" id="KW-0175">Coiled coil</keyword>
<dbReference type="InterPro" id="IPR051663">
    <property type="entry name" value="CLec_Tetranectin-domain"/>
</dbReference>
<feature type="coiled-coil region" evidence="6">
    <location>
        <begin position="186"/>
        <end position="259"/>
    </location>
</feature>
<organism evidence="9 10">
    <name type="scientific">Mya arenaria</name>
    <name type="common">Soft-shell clam</name>
    <dbReference type="NCBI Taxonomy" id="6604"/>
    <lineage>
        <taxon>Eukaryota</taxon>
        <taxon>Metazoa</taxon>
        <taxon>Spiralia</taxon>
        <taxon>Lophotrochozoa</taxon>
        <taxon>Mollusca</taxon>
        <taxon>Bivalvia</taxon>
        <taxon>Autobranchia</taxon>
        <taxon>Heteroconchia</taxon>
        <taxon>Euheterodonta</taxon>
        <taxon>Imparidentia</taxon>
        <taxon>Neoheterodontei</taxon>
        <taxon>Myida</taxon>
        <taxon>Myoidea</taxon>
        <taxon>Myidae</taxon>
        <taxon>Mya</taxon>
    </lineage>
</organism>
<evidence type="ECO:0000256" key="4">
    <source>
        <dbReference type="ARBA" id="ARBA00022734"/>
    </source>
</evidence>